<proteinExistence type="inferred from homology"/>
<keyword evidence="4" id="KW-0547">Nucleotide-binding</keyword>
<keyword evidence="17" id="KW-1185">Reference proteome</keyword>
<dbReference type="PROSITE" id="PS51194">
    <property type="entry name" value="HELICASE_CTER"/>
    <property type="match status" value="1"/>
</dbReference>
<dbReference type="FunFam" id="1.20.120.1080:FF:000003">
    <property type="entry name" value="Pre-mRNA-splicing factor ATP-dependent RNA helicase PRP43"/>
    <property type="match status" value="1"/>
</dbReference>
<organism evidence="16 17">
    <name type="scientific">Delitschia confertaspora ATCC 74209</name>
    <dbReference type="NCBI Taxonomy" id="1513339"/>
    <lineage>
        <taxon>Eukaryota</taxon>
        <taxon>Fungi</taxon>
        <taxon>Dikarya</taxon>
        <taxon>Ascomycota</taxon>
        <taxon>Pezizomycotina</taxon>
        <taxon>Dothideomycetes</taxon>
        <taxon>Pleosporomycetidae</taxon>
        <taxon>Pleosporales</taxon>
        <taxon>Delitschiaceae</taxon>
        <taxon>Delitschia</taxon>
    </lineage>
</organism>
<dbReference type="CDD" id="cd18791">
    <property type="entry name" value="SF2_C_RHA"/>
    <property type="match status" value="1"/>
</dbReference>
<feature type="domain" description="Helicase ATP-binding" evidence="14">
    <location>
        <begin position="107"/>
        <end position="272"/>
    </location>
</feature>
<evidence type="ECO:0000259" key="14">
    <source>
        <dbReference type="PROSITE" id="PS51192"/>
    </source>
</evidence>
<dbReference type="SMART" id="SM00490">
    <property type="entry name" value="HELICc"/>
    <property type="match status" value="1"/>
</dbReference>
<keyword evidence="3" id="KW-0507">mRNA processing</keyword>
<dbReference type="InterPro" id="IPR001650">
    <property type="entry name" value="Helicase_C-like"/>
</dbReference>
<evidence type="ECO:0000256" key="12">
    <source>
        <dbReference type="ARBA" id="ARBA00055599"/>
    </source>
</evidence>
<evidence type="ECO:0000256" key="13">
    <source>
        <dbReference type="SAM" id="MobiDB-lite"/>
    </source>
</evidence>
<keyword evidence="8" id="KW-0508">mRNA splicing</keyword>
<dbReference type="SUPFAM" id="SSF52540">
    <property type="entry name" value="P-loop containing nucleoside triphosphate hydrolases"/>
    <property type="match status" value="1"/>
</dbReference>
<feature type="region of interest" description="Disordered" evidence="13">
    <location>
        <begin position="1"/>
        <end position="38"/>
    </location>
</feature>
<keyword evidence="6" id="KW-0347">Helicase</keyword>
<dbReference type="InterPro" id="IPR002464">
    <property type="entry name" value="DNA/RNA_helicase_DEAH_CS"/>
</dbReference>
<dbReference type="PROSITE" id="PS51192">
    <property type="entry name" value="HELICASE_ATP_BIND_1"/>
    <property type="match status" value="1"/>
</dbReference>
<dbReference type="Pfam" id="PF07717">
    <property type="entry name" value="OB_NTP_bind"/>
    <property type="match status" value="1"/>
</dbReference>
<dbReference type="EC" id="3.6.4.13" evidence="2"/>
<dbReference type="InterPro" id="IPR048333">
    <property type="entry name" value="HA2_WH"/>
</dbReference>
<dbReference type="CDD" id="cd17973">
    <property type="entry name" value="DEXHc_DHX15"/>
    <property type="match status" value="1"/>
</dbReference>
<dbReference type="EMBL" id="ML993947">
    <property type="protein sequence ID" value="KAF2202152.1"/>
    <property type="molecule type" value="Genomic_DNA"/>
</dbReference>
<dbReference type="GO" id="GO:0071014">
    <property type="term" value="C:post-mRNA release spliceosomal complex"/>
    <property type="evidence" value="ECO:0007669"/>
    <property type="project" value="UniProtKB-ARBA"/>
</dbReference>
<sequence>MGERRSDFDEDNTRVKRIKVEQNGSSTPSKMDPAKNPYLAHWDNTDSKVSADGLSGFKRHATTAKQAQAAEDGPLNPFTAQPLSQRYMSILEKRRDLPVHAQRDEFLRLYQKSQILVFVGETGSGKTTQIPQFVLFDDLPHLNGKMVACTQPRRVAAMSVAERVANEMDVKLGEEVGYNIRFEDMTGPKTMLKYMTDGMLLREAMHDHNLTRYSTIILDEAHERTLATDILMGLLKEIVLRRPDLKLIIMSATLDATKFQKYFHEAPLLAVPGRTHPVQIFYTREPERDYIEAALRTVLHIHATEPEGDILLFLTGEEEIEDACRKINMEVDEMIREADAGPLKVYPLYGSLPPQQQQRIFQPAPPPFKEGGRPGRKCIVSTNIAETSLTIDGIVYVVDPGFSKQKVYNPRLRVESLLVSPISKASAQQRAGRAGRTRPGKCYRLYTEKAFKEELIAQTYPEILRSNLASTVLELKKLGVEDLVHFDLMDPPAPETLMRALEELNYLACLDDEGDLTALGKLASEFPLDPALAVMLISSPEFYCSNEILSLTALLSVPQIFVRPAKERKRADEMKDLFAHPNGDHLTMLNAYHAFKGDEAQENPKQWCHDHFVSYRALSQADNVRLQLKRIMEREEIELMSTSFENKKYYENIQRALVAGFFMQVAKRDGNGKTYLTVKDEQSVLLHPSTVLGQDSEWVVYNEFVLTTKNYIRTVTAVKPEWLLDIAPNYYDIDSFKKGEVKTALQRVADKVRRKELAKAGPSRRY</sequence>
<dbReference type="Pfam" id="PF21010">
    <property type="entry name" value="HA2_C"/>
    <property type="match status" value="1"/>
</dbReference>
<reference evidence="16" key="1">
    <citation type="journal article" date="2020" name="Stud. Mycol.">
        <title>101 Dothideomycetes genomes: a test case for predicting lifestyles and emergence of pathogens.</title>
        <authorList>
            <person name="Haridas S."/>
            <person name="Albert R."/>
            <person name="Binder M."/>
            <person name="Bloem J."/>
            <person name="Labutti K."/>
            <person name="Salamov A."/>
            <person name="Andreopoulos B."/>
            <person name="Baker S."/>
            <person name="Barry K."/>
            <person name="Bills G."/>
            <person name="Bluhm B."/>
            <person name="Cannon C."/>
            <person name="Castanera R."/>
            <person name="Culley D."/>
            <person name="Daum C."/>
            <person name="Ezra D."/>
            <person name="Gonzalez J."/>
            <person name="Henrissat B."/>
            <person name="Kuo A."/>
            <person name="Liang C."/>
            <person name="Lipzen A."/>
            <person name="Lutzoni F."/>
            <person name="Magnuson J."/>
            <person name="Mondo S."/>
            <person name="Nolan M."/>
            <person name="Ohm R."/>
            <person name="Pangilinan J."/>
            <person name="Park H.-J."/>
            <person name="Ramirez L."/>
            <person name="Alfaro M."/>
            <person name="Sun H."/>
            <person name="Tritt A."/>
            <person name="Yoshinaga Y."/>
            <person name="Zwiers L.-H."/>
            <person name="Turgeon B."/>
            <person name="Goodwin S."/>
            <person name="Spatafora J."/>
            <person name="Crous P."/>
            <person name="Grigoriev I."/>
        </authorList>
    </citation>
    <scope>NUCLEOTIDE SEQUENCE</scope>
    <source>
        <strain evidence="16">ATCC 74209</strain>
    </source>
</reference>
<dbReference type="Gene3D" id="1.20.120.1080">
    <property type="match status" value="1"/>
</dbReference>
<dbReference type="Pfam" id="PF00270">
    <property type="entry name" value="DEAD"/>
    <property type="match status" value="1"/>
</dbReference>
<feature type="domain" description="Helicase C-terminal" evidence="15">
    <location>
        <begin position="294"/>
        <end position="479"/>
    </location>
</feature>
<accession>A0A9P4JS02</accession>
<dbReference type="AlphaFoldDB" id="A0A9P4JS02"/>
<protein>
    <recommendedName>
        <fullName evidence="2">RNA helicase</fullName>
        <ecNumber evidence="2">3.6.4.13</ecNumber>
    </recommendedName>
</protein>
<gene>
    <name evidence="16" type="ORF">GQ43DRAFT_480117</name>
</gene>
<dbReference type="Gene3D" id="3.40.50.300">
    <property type="entry name" value="P-loop containing nucleotide triphosphate hydrolases"/>
    <property type="match status" value="2"/>
</dbReference>
<comment type="caution">
    <text evidence="16">The sequence shown here is derived from an EMBL/GenBank/DDBJ whole genome shotgun (WGS) entry which is preliminary data.</text>
</comment>
<dbReference type="InterPro" id="IPR011709">
    <property type="entry name" value="DEAD-box_helicase_OB_fold"/>
</dbReference>
<dbReference type="GO" id="GO:0003723">
    <property type="term" value="F:RNA binding"/>
    <property type="evidence" value="ECO:0007669"/>
    <property type="project" value="TreeGrafter"/>
</dbReference>
<evidence type="ECO:0000256" key="9">
    <source>
        <dbReference type="ARBA" id="ARBA00023242"/>
    </source>
</evidence>
<dbReference type="PANTHER" id="PTHR18934:SF109">
    <property type="entry name" value="ATP-DEPENDENT RNA HELICASE DHX15 HOMOLOG"/>
    <property type="match status" value="1"/>
</dbReference>
<keyword evidence="5 16" id="KW-0378">Hydrolase</keyword>
<evidence type="ECO:0000256" key="6">
    <source>
        <dbReference type="ARBA" id="ARBA00022806"/>
    </source>
</evidence>
<dbReference type="GO" id="GO:0016787">
    <property type="term" value="F:hydrolase activity"/>
    <property type="evidence" value="ECO:0007669"/>
    <property type="project" value="UniProtKB-KW"/>
</dbReference>
<evidence type="ECO:0000256" key="8">
    <source>
        <dbReference type="ARBA" id="ARBA00023187"/>
    </source>
</evidence>
<dbReference type="Pfam" id="PF04408">
    <property type="entry name" value="WHD_HA2"/>
    <property type="match status" value="1"/>
</dbReference>
<feature type="region of interest" description="Disordered" evidence="13">
    <location>
        <begin position="60"/>
        <end position="79"/>
    </location>
</feature>
<evidence type="ECO:0000256" key="1">
    <source>
        <dbReference type="ARBA" id="ARBA00004123"/>
    </source>
</evidence>
<dbReference type="InterPro" id="IPR044756">
    <property type="entry name" value="DHX15_DEXHc"/>
</dbReference>
<evidence type="ECO:0000256" key="11">
    <source>
        <dbReference type="ARBA" id="ARBA00047984"/>
    </source>
</evidence>
<dbReference type="PANTHER" id="PTHR18934">
    <property type="entry name" value="ATP-DEPENDENT RNA HELICASE"/>
    <property type="match status" value="1"/>
</dbReference>
<evidence type="ECO:0000313" key="17">
    <source>
        <dbReference type="Proteomes" id="UP000799536"/>
    </source>
</evidence>
<dbReference type="FunFam" id="3.40.50.300:FF:000007">
    <property type="entry name" value="Pre-mRNA-splicing factor ATP-dependent RNA helicase"/>
    <property type="match status" value="1"/>
</dbReference>
<dbReference type="GO" id="GO:0000390">
    <property type="term" value="P:spliceosomal complex disassembly"/>
    <property type="evidence" value="ECO:0007669"/>
    <property type="project" value="UniProtKB-ARBA"/>
</dbReference>
<comment type="catalytic activity">
    <reaction evidence="11">
        <text>ATP + H2O = ADP + phosphate + H(+)</text>
        <dbReference type="Rhea" id="RHEA:13065"/>
        <dbReference type="ChEBI" id="CHEBI:15377"/>
        <dbReference type="ChEBI" id="CHEBI:15378"/>
        <dbReference type="ChEBI" id="CHEBI:30616"/>
        <dbReference type="ChEBI" id="CHEBI:43474"/>
        <dbReference type="ChEBI" id="CHEBI:456216"/>
        <dbReference type="EC" id="3.6.4.13"/>
    </reaction>
</comment>
<dbReference type="InterPro" id="IPR014001">
    <property type="entry name" value="Helicase_ATP-bd"/>
</dbReference>
<dbReference type="FunFam" id="3.40.50.300:FF:000324">
    <property type="entry name" value="pre-mRNA-splicing factor ATP-dependent RNA helicase DHX15"/>
    <property type="match status" value="1"/>
</dbReference>
<dbReference type="InterPro" id="IPR007502">
    <property type="entry name" value="Helicase-assoc_dom"/>
</dbReference>
<dbReference type="InterPro" id="IPR027417">
    <property type="entry name" value="P-loop_NTPase"/>
</dbReference>
<comment type="function">
    <text evidence="12">Pre-mRNA processing factor involved in disassembly of spliceosomes after the release of mature mRNA.</text>
</comment>
<dbReference type="GO" id="GO:0005524">
    <property type="term" value="F:ATP binding"/>
    <property type="evidence" value="ECO:0007669"/>
    <property type="project" value="UniProtKB-KW"/>
</dbReference>
<evidence type="ECO:0000256" key="2">
    <source>
        <dbReference type="ARBA" id="ARBA00012552"/>
    </source>
</evidence>
<evidence type="ECO:0000259" key="15">
    <source>
        <dbReference type="PROSITE" id="PS51194"/>
    </source>
</evidence>
<dbReference type="SMART" id="SM00847">
    <property type="entry name" value="HA2"/>
    <property type="match status" value="1"/>
</dbReference>
<evidence type="ECO:0000256" key="4">
    <source>
        <dbReference type="ARBA" id="ARBA00022741"/>
    </source>
</evidence>
<dbReference type="SMART" id="SM00487">
    <property type="entry name" value="DEXDc"/>
    <property type="match status" value="1"/>
</dbReference>
<dbReference type="OrthoDB" id="10253254at2759"/>
<evidence type="ECO:0000256" key="5">
    <source>
        <dbReference type="ARBA" id="ARBA00022801"/>
    </source>
</evidence>
<name>A0A9P4JS02_9PLEO</name>
<keyword evidence="9" id="KW-0539">Nucleus</keyword>
<dbReference type="Pfam" id="PF00271">
    <property type="entry name" value="Helicase_C"/>
    <property type="match status" value="1"/>
</dbReference>
<feature type="compositionally biased region" description="Basic and acidic residues" evidence="13">
    <location>
        <begin position="1"/>
        <end position="20"/>
    </location>
</feature>
<comment type="subcellular location">
    <subcellularLocation>
        <location evidence="1">Nucleus</location>
    </subcellularLocation>
</comment>
<dbReference type="PROSITE" id="PS00690">
    <property type="entry name" value="DEAH_ATP_HELICASE"/>
    <property type="match status" value="1"/>
</dbReference>
<evidence type="ECO:0000256" key="10">
    <source>
        <dbReference type="ARBA" id="ARBA00024333"/>
    </source>
</evidence>
<dbReference type="GO" id="GO:0003724">
    <property type="term" value="F:RNA helicase activity"/>
    <property type="evidence" value="ECO:0007669"/>
    <property type="project" value="UniProtKB-EC"/>
</dbReference>
<comment type="similarity">
    <text evidence="10">Belongs to the DEAD box helicase family. DEAH subfamily. DDX15/PRP43 sub-subfamily.</text>
</comment>
<evidence type="ECO:0000313" key="16">
    <source>
        <dbReference type="EMBL" id="KAF2202152.1"/>
    </source>
</evidence>
<dbReference type="InterPro" id="IPR011545">
    <property type="entry name" value="DEAD/DEAH_box_helicase_dom"/>
</dbReference>
<keyword evidence="7" id="KW-0067">ATP-binding</keyword>
<dbReference type="Proteomes" id="UP000799536">
    <property type="component" value="Unassembled WGS sequence"/>
</dbReference>
<evidence type="ECO:0000256" key="7">
    <source>
        <dbReference type="ARBA" id="ARBA00022840"/>
    </source>
</evidence>
<evidence type="ECO:0000256" key="3">
    <source>
        <dbReference type="ARBA" id="ARBA00022664"/>
    </source>
</evidence>